<dbReference type="Proteomes" id="UP001556367">
    <property type="component" value="Unassembled WGS sequence"/>
</dbReference>
<gene>
    <name evidence="11" type="ORF">HGRIS_011083</name>
</gene>
<keyword evidence="4 9" id="KW-0732">Signal</keyword>
<keyword evidence="2" id="KW-0645">Protease</keyword>
<proteinExistence type="inferred from homology"/>
<evidence type="ECO:0000256" key="9">
    <source>
        <dbReference type="SAM" id="SignalP"/>
    </source>
</evidence>
<keyword evidence="3" id="KW-0479">Metal-binding</keyword>
<evidence type="ECO:0000256" key="3">
    <source>
        <dbReference type="ARBA" id="ARBA00022723"/>
    </source>
</evidence>
<dbReference type="PANTHER" id="PTHR47466:SF1">
    <property type="entry name" value="METALLOPROTEASE MEP1 (AFU_ORTHOLOGUE AFUA_1G07730)-RELATED"/>
    <property type="match status" value="1"/>
</dbReference>
<evidence type="ECO:0000256" key="6">
    <source>
        <dbReference type="ARBA" id="ARBA00022833"/>
    </source>
</evidence>
<evidence type="ECO:0000256" key="5">
    <source>
        <dbReference type="ARBA" id="ARBA00022801"/>
    </source>
</evidence>
<keyword evidence="5" id="KW-0378">Hydrolase</keyword>
<dbReference type="Gene3D" id="3.40.390.10">
    <property type="entry name" value="Collagenase (Catalytic Domain)"/>
    <property type="match status" value="1"/>
</dbReference>
<evidence type="ECO:0000313" key="12">
    <source>
        <dbReference type="Proteomes" id="UP001556367"/>
    </source>
</evidence>
<accession>A0ABR3IZ73</accession>
<dbReference type="EMBL" id="JASNQZ010000014">
    <property type="protein sequence ID" value="KAL0948523.1"/>
    <property type="molecule type" value="Genomic_DNA"/>
</dbReference>
<evidence type="ECO:0000256" key="2">
    <source>
        <dbReference type="ARBA" id="ARBA00022670"/>
    </source>
</evidence>
<feature type="domain" description="Peptidase M43 pregnancy-associated plasma-A" evidence="10">
    <location>
        <begin position="203"/>
        <end position="291"/>
    </location>
</feature>
<comment type="caution">
    <text evidence="11">The sequence shown here is derived from an EMBL/GenBank/DDBJ whole genome shotgun (WGS) entry which is preliminary data.</text>
</comment>
<dbReference type="CDD" id="cd04275">
    <property type="entry name" value="ZnMc_pappalysin_like"/>
    <property type="match status" value="1"/>
</dbReference>
<feature type="chain" id="PRO_5045713251" description="Peptidase M43 pregnancy-associated plasma-A domain-containing protein" evidence="9">
    <location>
        <begin position="22"/>
        <end position="308"/>
    </location>
</feature>
<keyword evidence="7" id="KW-0482">Metalloprotease</keyword>
<sequence length="308" mass="33255">MFPSTTTIFLALAAGIASVAGGPVNGSPRTRNCGTHISDVELLAAERHFKINAVPPGRQLMGSGSGASPVINIYWHVIRQDDTLEGGNVPDSQINDQVDVLNKAYAPTGLSFNLVNISRSEVTVNAEWFHKAGPETLYQDSMKNTLRIGGPSDLNIYSVGFTDLPKKYEGVLGYATFPKTYKEEPQDDGIVLLFSSLPGGSSAPFNEGHTLTHEIGHWVGLYHTFQGGCGAVGDQVHDTVSEAIPSSGCPVGRKTCKNAEGLDPINNFMDYSQDSCLTEFTKGQIERLQAQMRTYREVEFPTPKGAES</sequence>
<name>A0ABR3IZ73_9AGAR</name>
<evidence type="ECO:0000256" key="1">
    <source>
        <dbReference type="ARBA" id="ARBA00008721"/>
    </source>
</evidence>
<evidence type="ECO:0000256" key="7">
    <source>
        <dbReference type="ARBA" id="ARBA00023049"/>
    </source>
</evidence>
<protein>
    <recommendedName>
        <fullName evidence="10">Peptidase M43 pregnancy-associated plasma-A domain-containing protein</fullName>
    </recommendedName>
</protein>
<feature type="signal peptide" evidence="9">
    <location>
        <begin position="1"/>
        <end position="21"/>
    </location>
</feature>
<dbReference type="InterPro" id="IPR024079">
    <property type="entry name" value="MetalloPept_cat_dom_sf"/>
</dbReference>
<keyword evidence="8" id="KW-1015">Disulfide bond</keyword>
<comment type="similarity">
    <text evidence="1">Belongs to the peptidase M43B family.</text>
</comment>
<keyword evidence="12" id="KW-1185">Reference proteome</keyword>
<dbReference type="PANTHER" id="PTHR47466">
    <property type="match status" value="1"/>
</dbReference>
<evidence type="ECO:0000313" key="11">
    <source>
        <dbReference type="EMBL" id="KAL0948523.1"/>
    </source>
</evidence>
<dbReference type="InterPro" id="IPR008754">
    <property type="entry name" value="Peptidase_M43"/>
</dbReference>
<dbReference type="Pfam" id="PF05572">
    <property type="entry name" value="Peptidase_M43"/>
    <property type="match status" value="1"/>
</dbReference>
<organism evidence="11 12">
    <name type="scientific">Hohenbuehelia grisea</name>
    <dbReference type="NCBI Taxonomy" id="104357"/>
    <lineage>
        <taxon>Eukaryota</taxon>
        <taxon>Fungi</taxon>
        <taxon>Dikarya</taxon>
        <taxon>Basidiomycota</taxon>
        <taxon>Agaricomycotina</taxon>
        <taxon>Agaricomycetes</taxon>
        <taxon>Agaricomycetidae</taxon>
        <taxon>Agaricales</taxon>
        <taxon>Pleurotineae</taxon>
        <taxon>Pleurotaceae</taxon>
        <taxon>Hohenbuehelia</taxon>
    </lineage>
</organism>
<evidence type="ECO:0000259" key="10">
    <source>
        <dbReference type="Pfam" id="PF05572"/>
    </source>
</evidence>
<evidence type="ECO:0000256" key="4">
    <source>
        <dbReference type="ARBA" id="ARBA00022729"/>
    </source>
</evidence>
<keyword evidence="6" id="KW-0862">Zinc</keyword>
<reference evidence="12" key="1">
    <citation type="submission" date="2024-06" db="EMBL/GenBank/DDBJ databases">
        <title>Multi-omics analyses provide insights into the biosynthesis of the anticancer antibiotic pleurotin in Hohenbuehelia grisea.</title>
        <authorList>
            <person name="Weaver J.A."/>
            <person name="Alberti F."/>
        </authorList>
    </citation>
    <scope>NUCLEOTIDE SEQUENCE [LARGE SCALE GENOMIC DNA]</scope>
    <source>
        <strain evidence="12">T-177</strain>
    </source>
</reference>
<dbReference type="SUPFAM" id="SSF55486">
    <property type="entry name" value="Metalloproteases ('zincins'), catalytic domain"/>
    <property type="match status" value="1"/>
</dbReference>
<evidence type="ECO:0000256" key="8">
    <source>
        <dbReference type="ARBA" id="ARBA00023157"/>
    </source>
</evidence>